<feature type="domain" description="(S)-ureidoglycine aminohydrolase cupin" evidence="2">
    <location>
        <begin position="41"/>
        <end position="113"/>
    </location>
</feature>
<accession>A0A4R3IQ64</accession>
<dbReference type="CDD" id="cd02227">
    <property type="entry name" value="cupin_TM1112-like"/>
    <property type="match status" value="1"/>
</dbReference>
<feature type="compositionally biased region" description="Polar residues" evidence="1">
    <location>
        <begin position="1"/>
        <end position="16"/>
    </location>
</feature>
<organism evidence="3 4">
    <name type="scientific">Primorskyibacter sedentarius</name>
    <dbReference type="NCBI Taxonomy" id="745311"/>
    <lineage>
        <taxon>Bacteria</taxon>
        <taxon>Pseudomonadati</taxon>
        <taxon>Pseudomonadota</taxon>
        <taxon>Alphaproteobacteria</taxon>
        <taxon>Rhodobacterales</taxon>
        <taxon>Roseobacteraceae</taxon>
        <taxon>Primorskyibacter</taxon>
    </lineage>
</organism>
<keyword evidence="4" id="KW-1185">Reference proteome</keyword>
<dbReference type="SUPFAM" id="SSF51182">
    <property type="entry name" value="RmlC-like cupins"/>
    <property type="match status" value="1"/>
</dbReference>
<dbReference type="InterPro" id="IPR008579">
    <property type="entry name" value="UGlyAH_Cupin_dom"/>
</dbReference>
<proteinExistence type="predicted"/>
<dbReference type="InterPro" id="IPR014710">
    <property type="entry name" value="RmlC-like_jellyroll"/>
</dbReference>
<sequence>MTQVINLSNPAPTTTQRHLKNDPARVTNGNPKQQISMHYTGAGGRLKAGKWVSTPGRWHAFTGRDEYCYILRGRCALIHEDGTRQEFGPGDSFLIPNGFRGFWEVLETCEKHFVIFEE</sequence>
<name>A0A4R3IQ64_9RHOB</name>
<reference evidence="3 4" key="1">
    <citation type="submission" date="2019-03" db="EMBL/GenBank/DDBJ databases">
        <title>Genomic Encyclopedia of Type Strains, Phase IV (KMG-IV): sequencing the most valuable type-strain genomes for metagenomic binning, comparative biology and taxonomic classification.</title>
        <authorList>
            <person name="Goeker M."/>
        </authorList>
    </citation>
    <scope>NUCLEOTIDE SEQUENCE [LARGE SCALE GENOMIC DNA]</scope>
    <source>
        <strain evidence="3 4">DSM 104836</strain>
    </source>
</reference>
<evidence type="ECO:0000313" key="4">
    <source>
        <dbReference type="Proteomes" id="UP000295696"/>
    </source>
</evidence>
<dbReference type="EMBL" id="SLZU01000045">
    <property type="protein sequence ID" value="TCS50615.1"/>
    <property type="molecule type" value="Genomic_DNA"/>
</dbReference>
<dbReference type="Pfam" id="PF05899">
    <property type="entry name" value="Cupin_3"/>
    <property type="match status" value="1"/>
</dbReference>
<feature type="region of interest" description="Disordered" evidence="1">
    <location>
        <begin position="1"/>
        <end position="33"/>
    </location>
</feature>
<dbReference type="PANTHER" id="PTHR40943:SF2">
    <property type="entry name" value="(S)-UREIDOGLYCINE AMINOHYDROLASE CUPIN DOMAIN-CONTAINING PROTEIN"/>
    <property type="match status" value="1"/>
</dbReference>
<evidence type="ECO:0000259" key="2">
    <source>
        <dbReference type="Pfam" id="PF05899"/>
    </source>
</evidence>
<dbReference type="Gene3D" id="2.60.120.10">
    <property type="entry name" value="Jelly Rolls"/>
    <property type="match status" value="1"/>
</dbReference>
<dbReference type="PANTHER" id="PTHR40943">
    <property type="entry name" value="CYTOPLASMIC PROTEIN-RELATED"/>
    <property type="match status" value="1"/>
</dbReference>
<evidence type="ECO:0000313" key="3">
    <source>
        <dbReference type="EMBL" id="TCS50615.1"/>
    </source>
</evidence>
<dbReference type="OrthoDB" id="9799053at2"/>
<evidence type="ECO:0000256" key="1">
    <source>
        <dbReference type="SAM" id="MobiDB-lite"/>
    </source>
</evidence>
<dbReference type="RefSeq" id="WP_132248927.1">
    <property type="nucleotide sequence ID" value="NZ_SLZU01000045.1"/>
</dbReference>
<dbReference type="Proteomes" id="UP000295696">
    <property type="component" value="Unassembled WGS sequence"/>
</dbReference>
<protein>
    <submittedName>
        <fullName evidence="3">Transcriptional regulator</fullName>
    </submittedName>
</protein>
<comment type="caution">
    <text evidence="3">The sequence shown here is derived from an EMBL/GenBank/DDBJ whole genome shotgun (WGS) entry which is preliminary data.</text>
</comment>
<dbReference type="AlphaFoldDB" id="A0A4R3IQ64"/>
<gene>
    <name evidence="3" type="ORF">EDD52_1452</name>
</gene>
<dbReference type="InterPro" id="IPR011051">
    <property type="entry name" value="RmlC_Cupin_sf"/>
</dbReference>